<evidence type="ECO:0000313" key="4">
    <source>
        <dbReference type="Proteomes" id="UP000245423"/>
    </source>
</evidence>
<dbReference type="GO" id="GO:0032049">
    <property type="term" value="P:cardiolipin biosynthetic process"/>
    <property type="evidence" value="ECO:0007669"/>
    <property type="project" value="UniProtKB-ARBA"/>
</dbReference>
<dbReference type="EMBL" id="LT669839">
    <property type="protein sequence ID" value="SHD78257.1"/>
    <property type="molecule type" value="Genomic_DNA"/>
</dbReference>
<sequence>MNIIKIRKTVKYILGFYIIYSFIFGVLLFAFYKPKTIQHLENNSMETFYREELSQDRVVLVEGRYDSGLSRVNLIENAEKTLDIAYYTLHDGVSTDIFFNSIIEAADRGIKVRILLDGIFHNLNGNLRGIKYIFSDHPNIELKFYEPLNLIKPWTWNNRLHDKFIIVDGKYAIIGGRNIGDKYFIGDDTDEHIVYDRDVVIINTDEDNVSNSVISEFKDYFSHLWEHDYSKNPVNKLTNIGKKKGEEKYQYLVNRVKKLKKSHPEIFNNSIDWVEESVPANRIYLIYNPIERLNKEPWCWHYITNLAKNAKESIYVQSPYIIPTKNMLSILHVDNISVDREQINILTNSIYSSPNPFAVSGYMNNRKRIVDFGANLYEFQGPGSTHAKSYIFDNRISAVGSFNLDSRSTFLSTGSMVIIDSEDFAKNLKEEMDNYIDSSLMVGEDYSYLSDSSVEEGKVSLLKSILVMILSFVVYLFQFML</sequence>
<proteinExistence type="predicted"/>
<evidence type="ECO:0000256" key="1">
    <source>
        <dbReference type="SAM" id="Phobius"/>
    </source>
</evidence>
<dbReference type="Pfam" id="PF13091">
    <property type="entry name" value="PLDc_2"/>
    <property type="match status" value="2"/>
</dbReference>
<feature type="domain" description="PLD phosphodiesterase" evidence="2">
    <location>
        <begin position="381"/>
        <end position="408"/>
    </location>
</feature>
<dbReference type="PROSITE" id="PS50035">
    <property type="entry name" value="PLD"/>
    <property type="match status" value="2"/>
</dbReference>
<dbReference type="Gene3D" id="3.30.870.10">
    <property type="entry name" value="Endonuclease Chain A"/>
    <property type="match status" value="2"/>
</dbReference>
<dbReference type="Proteomes" id="UP000245423">
    <property type="component" value="Chromosome 1"/>
</dbReference>
<protein>
    <submittedName>
        <fullName evidence="3">Phospholipase D/Transphosphatidylase</fullName>
    </submittedName>
</protein>
<keyword evidence="1" id="KW-1133">Transmembrane helix</keyword>
<gene>
    <name evidence="3" type="ORF">CUESP1_2928</name>
</gene>
<dbReference type="SMART" id="SM00155">
    <property type="entry name" value="PLDc"/>
    <property type="match status" value="2"/>
</dbReference>
<name>A0A1M4PRX0_9FIRM</name>
<dbReference type="AlphaFoldDB" id="A0A1M4PRX0"/>
<dbReference type="SUPFAM" id="SSF56024">
    <property type="entry name" value="Phospholipase D/nuclease"/>
    <property type="match status" value="2"/>
</dbReference>
<dbReference type="PANTHER" id="PTHR21248:SF12">
    <property type="entry name" value="CARDIOLIPIN SYNTHASE C"/>
    <property type="match status" value="1"/>
</dbReference>
<reference evidence="3 4" key="1">
    <citation type="submission" date="2016-11" db="EMBL/GenBank/DDBJ databases">
        <authorList>
            <person name="Manzoor S."/>
        </authorList>
    </citation>
    <scope>NUCLEOTIDE SEQUENCE [LARGE SCALE GENOMIC DNA]</scope>
    <source>
        <strain evidence="3">Clostridium ultunense strain Esp</strain>
    </source>
</reference>
<dbReference type="InterPro" id="IPR001736">
    <property type="entry name" value="PLipase_D/transphosphatidylase"/>
</dbReference>
<dbReference type="RefSeq" id="WP_109840712.1">
    <property type="nucleotide sequence ID" value="NZ_LT669839.1"/>
</dbReference>
<feature type="transmembrane region" description="Helical" evidence="1">
    <location>
        <begin position="12"/>
        <end position="32"/>
    </location>
</feature>
<keyword evidence="4" id="KW-1185">Reference proteome</keyword>
<accession>A0A1M4PRX0</accession>
<keyword evidence="1" id="KW-0472">Membrane</keyword>
<keyword evidence="1" id="KW-0812">Transmembrane</keyword>
<dbReference type="CDD" id="cd09113">
    <property type="entry name" value="PLDc_ymdC_like_2"/>
    <property type="match status" value="1"/>
</dbReference>
<dbReference type="PANTHER" id="PTHR21248">
    <property type="entry name" value="CARDIOLIPIN SYNTHASE"/>
    <property type="match status" value="1"/>
</dbReference>
<dbReference type="InterPro" id="IPR025202">
    <property type="entry name" value="PLD-like_dom"/>
</dbReference>
<organism evidence="3 4">
    <name type="scientific">[Clostridium] ultunense Esp</name>
    <dbReference type="NCBI Taxonomy" id="1288971"/>
    <lineage>
        <taxon>Bacteria</taxon>
        <taxon>Bacillati</taxon>
        <taxon>Bacillota</taxon>
        <taxon>Tissierellia</taxon>
        <taxon>Tissierellales</taxon>
        <taxon>Tepidimicrobiaceae</taxon>
        <taxon>Schnuerera</taxon>
    </lineage>
</organism>
<dbReference type="CDD" id="cd09111">
    <property type="entry name" value="PLDc_ymdC_like_1"/>
    <property type="match status" value="1"/>
</dbReference>
<dbReference type="OrthoDB" id="9814092at2"/>
<evidence type="ECO:0000313" key="3">
    <source>
        <dbReference type="EMBL" id="SHD78257.1"/>
    </source>
</evidence>
<evidence type="ECO:0000259" key="2">
    <source>
        <dbReference type="PROSITE" id="PS50035"/>
    </source>
</evidence>
<dbReference type="GO" id="GO:0030572">
    <property type="term" value="F:phosphatidyltransferase activity"/>
    <property type="evidence" value="ECO:0007669"/>
    <property type="project" value="UniProtKB-ARBA"/>
</dbReference>
<feature type="domain" description="PLD phosphodiesterase" evidence="2">
    <location>
        <begin position="156"/>
        <end position="183"/>
    </location>
</feature>